<dbReference type="EnsemblMetazoa" id="AAEL007527-RA">
    <property type="protein sequence ID" value="AAEL007527-PA"/>
    <property type="gene ID" value="AAEL007527"/>
</dbReference>
<sequence length="655" mass="73420">MNRQTPCNRSVRLINYENETAEPISIRNKVDQKSSTSAKPSLDAVRALESLVICPICEKRLKAPKMLQCQHTFCLACLEIAYWQQKQQDYIACSTCESRHALTSAVLSDLPSNLYIDSVLQVLSQPTTGTNGDSKQTLSASHATSSDAPNEEASTCRKCDTISSVMMQKCNHCDQVLCAICWQSHMDQLIKQVQQLDVQLNSAIKKMEHKMSNYKIRFTNLNLQIKAHFEEKVQALKRQECSIQDESQRILNDGLCAHELVMEKIRRLRTAIGDNAIGTQGNFVHVYLNLHKEISIVFEEIAHWGEKIIVFDQKKSKIEVIGSNEDVGYSADCIDNDKQHTKCDTIRPGKLGTEEAVFNFYKNHAFKPKLFWNKCHRPAGVGVAPWKHETIEQTLLYIAGAESRLIYVVNRASGDILQRIVHDDMAYPNGITFDESKQEIFVSDKWKHCIFVFSSDGTFLRQLCDKGDQEGLLRAPEGIAIGPSGVLFICDTGNDRIQCVSPTNGRMLSQFGRIPKDQLLKASQTKTPTRYVDLKCPMGVAVHDDKVFVLDSGNRRVKIFNKQGEKILEFGQVGSVIGQFQYPEVIAVDPSGFILVGDGGNAKVLIYNPNGSFVTALGCRGDKAGRFNWVSGLFVTKDREIIISDYKNHTVQVIA</sequence>
<dbReference type="GO" id="GO:0061630">
    <property type="term" value="F:ubiquitin protein ligase activity"/>
    <property type="evidence" value="ECO:0007669"/>
    <property type="project" value="TreeGrafter"/>
</dbReference>
<dbReference type="SMART" id="SM00184">
    <property type="entry name" value="RING"/>
    <property type="match status" value="1"/>
</dbReference>
<dbReference type="InterPro" id="IPR050952">
    <property type="entry name" value="TRIM-NHL_E3_ligases"/>
</dbReference>
<dbReference type="CDD" id="cd05819">
    <property type="entry name" value="NHL"/>
    <property type="match status" value="1"/>
</dbReference>
<organism evidence="7 8">
    <name type="scientific">Aedes aegypti</name>
    <name type="common">Yellowfever mosquito</name>
    <name type="synonym">Culex aegypti</name>
    <dbReference type="NCBI Taxonomy" id="7159"/>
    <lineage>
        <taxon>Eukaryota</taxon>
        <taxon>Metazoa</taxon>
        <taxon>Ecdysozoa</taxon>
        <taxon>Arthropoda</taxon>
        <taxon>Hexapoda</taxon>
        <taxon>Insecta</taxon>
        <taxon>Pterygota</taxon>
        <taxon>Neoptera</taxon>
        <taxon>Endopterygota</taxon>
        <taxon>Diptera</taxon>
        <taxon>Nematocera</taxon>
        <taxon>Culicoidea</taxon>
        <taxon>Culicidae</taxon>
        <taxon>Culicinae</taxon>
        <taxon>Aedini</taxon>
        <taxon>Aedes</taxon>
        <taxon>Stegomyia</taxon>
    </lineage>
</organism>
<dbReference type="SUPFAM" id="SSF101898">
    <property type="entry name" value="NHL repeat"/>
    <property type="match status" value="1"/>
</dbReference>
<dbReference type="Pfam" id="PF08450">
    <property type="entry name" value="SGL"/>
    <property type="match status" value="1"/>
</dbReference>
<proteinExistence type="predicted"/>
<dbReference type="InterPro" id="IPR001258">
    <property type="entry name" value="NHL_repeat"/>
</dbReference>
<dbReference type="InParanoid" id="A0A1S4FGT6"/>
<accession>A0A1S4FGT6</accession>
<dbReference type="PROSITE" id="PS00518">
    <property type="entry name" value="ZF_RING_1"/>
    <property type="match status" value="1"/>
</dbReference>
<dbReference type="GO" id="GO:0000209">
    <property type="term" value="P:protein polyubiquitination"/>
    <property type="evidence" value="ECO:0007669"/>
    <property type="project" value="TreeGrafter"/>
</dbReference>
<reference evidence="7" key="2">
    <citation type="submission" date="2020-05" db="UniProtKB">
        <authorList>
            <consortium name="EnsemblMetazoa"/>
        </authorList>
    </citation>
    <scope>IDENTIFICATION</scope>
    <source>
        <strain evidence="7">LVP_AGWG</strain>
    </source>
</reference>
<evidence type="ECO:0000313" key="8">
    <source>
        <dbReference type="Proteomes" id="UP000008820"/>
    </source>
</evidence>
<dbReference type="InterPro" id="IPR011042">
    <property type="entry name" value="6-blade_b-propeller_TolB-like"/>
</dbReference>
<keyword evidence="8" id="KW-1185">Reference proteome</keyword>
<feature type="region of interest" description="Disordered" evidence="6">
    <location>
        <begin position="127"/>
        <end position="152"/>
    </location>
</feature>
<reference evidence="7 8" key="1">
    <citation type="submission" date="2017-06" db="EMBL/GenBank/DDBJ databases">
        <title>Aedes aegypti genome working group (AGWG) sequencing and assembly.</title>
        <authorList>
            <consortium name="Aedes aegypti Genome Working Group (AGWG)"/>
            <person name="Matthews B.J."/>
        </authorList>
    </citation>
    <scope>NUCLEOTIDE SEQUENCE [LARGE SCALE GENOMIC DNA]</scope>
    <source>
        <strain evidence="7 8">LVP_AGWG</strain>
    </source>
</reference>
<evidence type="ECO:0000256" key="3">
    <source>
        <dbReference type="ARBA" id="ARBA00022771"/>
    </source>
</evidence>
<gene>
    <name evidence="7" type="primary">5569276</name>
</gene>
<dbReference type="PANTHER" id="PTHR24104">
    <property type="entry name" value="E3 UBIQUITIN-PROTEIN LIGASE NHLRC1-RELATED"/>
    <property type="match status" value="1"/>
</dbReference>
<evidence type="ECO:0000256" key="2">
    <source>
        <dbReference type="ARBA" id="ARBA00022737"/>
    </source>
</evidence>
<dbReference type="GO" id="GO:0008270">
    <property type="term" value="F:zinc ion binding"/>
    <property type="evidence" value="ECO:0007669"/>
    <property type="project" value="UniProtKB-KW"/>
</dbReference>
<feature type="compositionally biased region" description="Polar residues" evidence="6">
    <location>
        <begin position="127"/>
        <end position="148"/>
    </location>
</feature>
<keyword evidence="2" id="KW-0677">Repeat</keyword>
<protein>
    <submittedName>
        <fullName evidence="7">Uncharacterized protein</fullName>
    </submittedName>
</protein>
<keyword evidence="1" id="KW-0479">Metal-binding</keyword>
<evidence type="ECO:0000313" key="7">
    <source>
        <dbReference type="EnsemblMetazoa" id="AAEL007527-PA"/>
    </source>
</evidence>
<dbReference type="InterPro" id="IPR013658">
    <property type="entry name" value="SGL"/>
</dbReference>
<dbReference type="GO" id="GO:0043161">
    <property type="term" value="P:proteasome-mediated ubiquitin-dependent protein catabolic process"/>
    <property type="evidence" value="ECO:0007669"/>
    <property type="project" value="TreeGrafter"/>
</dbReference>
<evidence type="ECO:0000256" key="4">
    <source>
        <dbReference type="ARBA" id="ARBA00022833"/>
    </source>
</evidence>
<keyword evidence="3" id="KW-0863">Zinc-finger</keyword>
<dbReference type="Proteomes" id="UP000008820">
    <property type="component" value="Chromosome 2"/>
</dbReference>
<evidence type="ECO:0000256" key="1">
    <source>
        <dbReference type="ARBA" id="ARBA00022723"/>
    </source>
</evidence>
<name>A0A1S4FGT6_AEDAE</name>
<dbReference type="VEuPathDB" id="VectorBase:AAEL007527"/>
<dbReference type="InterPro" id="IPR017907">
    <property type="entry name" value="Znf_RING_CS"/>
</dbReference>
<dbReference type="PROSITE" id="PS50089">
    <property type="entry name" value="ZF_RING_2"/>
    <property type="match status" value="1"/>
</dbReference>
<evidence type="ECO:0000256" key="5">
    <source>
        <dbReference type="SAM" id="Coils"/>
    </source>
</evidence>
<dbReference type="Pfam" id="PF13445">
    <property type="entry name" value="zf-RING_UBOX"/>
    <property type="match status" value="1"/>
</dbReference>
<dbReference type="Gene3D" id="3.30.40.10">
    <property type="entry name" value="Zinc/RING finger domain, C3HC4 (zinc finger)"/>
    <property type="match status" value="1"/>
</dbReference>
<keyword evidence="4" id="KW-0862">Zinc</keyword>
<evidence type="ECO:0000256" key="6">
    <source>
        <dbReference type="SAM" id="MobiDB-lite"/>
    </source>
</evidence>
<dbReference type="PANTHER" id="PTHR24104:SF25">
    <property type="entry name" value="PROTEIN LIN-41"/>
    <property type="match status" value="1"/>
</dbReference>
<dbReference type="PROSITE" id="PS51125">
    <property type="entry name" value="NHL"/>
    <property type="match status" value="3"/>
</dbReference>
<dbReference type="InterPro" id="IPR027370">
    <property type="entry name" value="Znf-RING_euk"/>
</dbReference>
<feature type="coiled-coil region" evidence="5">
    <location>
        <begin position="186"/>
        <end position="224"/>
    </location>
</feature>
<dbReference type="AlphaFoldDB" id="A0A1S4FGT6"/>
<dbReference type="OrthoDB" id="654191at2759"/>
<dbReference type="InterPro" id="IPR013083">
    <property type="entry name" value="Znf_RING/FYVE/PHD"/>
</dbReference>
<dbReference type="SUPFAM" id="SSF57850">
    <property type="entry name" value="RING/U-box"/>
    <property type="match status" value="1"/>
</dbReference>
<keyword evidence="5" id="KW-0175">Coiled coil</keyword>
<dbReference type="InterPro" id="IPR001841">
    <property type="entry name" value="Znf_RING"/>
</dbReference>
<dbReference type="Gene3D" id="2.120.10.30">
    <property type="entry name" value="TolB, C-terminal domain"/>
    <property type="match status" value="2"/>
</dbReference>